<keyword evidence="2" id="KW-1185">Reference proteome</keyword>
<organism evidence="1 2">
    <name type="scientific">Piloderma croceum (strain F 1598)</name>
    <dbReference type="NCBI Taxonomy" id="765440"/>
    <lineage>
        <taxon>Eukaryota</taxon>
        <taxon>Fungi</taxon>
        <taxon>Dikarya</taxon>
        <taxon>Basidiomycota</taxon>
        <taxon>Agaricomycotina</taxon>
        <taxon>Agaricomycetes</taxon>
        <taxon>Agaricomycetidae</taxon>
        <taxon>Atheliales</taxon>
        <taxon>Atheliaceae</taxon>
        <taxon>Piloderma</taxon>
    </lineage>
</organism>
<dbReference type="AlphaFoldDB" id="A0A0C3FF61"/>
<accession>A0A0C3FF61</accession>
<gene>
    <name evidence="1" type="ORF">PILCRDRAFT_584915</name>
</gene>
<name>A0A0C3FF61_PILCF</name>
<dbReference type="EMBL" id="KN833015">
    <property type="protein sequence ID" value="KIM78591.1"/>
    <property type="molecule type" value="Genomic_DNA"/>
</dbReference>
<evidence type="ECO:0000313" key="2">
    <source>
        <dbReference type="Proteomes" id="UP000054166"/>
    </source>
</evidence>
<sequence>MNRSLRRHYDTVVEFSAAVGILASRSISPDEIRRGCAAISRSFQSWARMGCHLTPYFHLAMHMEPQFLKWGPCYGWWVFAYERNNGWLGRTNHNGHSGGELEATMMRRWWKIIFVQDLLTHLESLPDPPPEDLDSIDLLKKHLQGGTNERGGTLQNYMARMAAKNNPRQFDFPQTSRCIDLRTLGPGYYGLVFQHLKQLWKDDVALVEDINIHEHEGAEIFTGSVRSYSHMRIKSLRYGAATAHRGKSVRYAYINTREPVEIQYIFQAELQREHAPSLLAHFALIHKFRRGDDLPRFPWHLWASDLGVESWYADDLGNLMVVSLQGFSGHLILAPITVTGRDIWITVPYDHVRI</sequence>
<dbReference type="Proteomes" id="UP000054166">
    <property type="component" value="Unassembled WGS sequence"/>
</dbReference>
<dbReference type="InParanoid" id="A0A0C3FF61"/>
<reference evidence="2" key="2">
    <citation type="submission" date="2015-01" db="EMBL/GenBank/DDBJ databases">
        <title>Evolutionary Origins and Diversification of the Mycorrhizal Mutualists.</title>
        <authorList>
            <consortium name="DOE Joint Genome Institute"/>
            <consortium name="Mycorrhizal Genomics Consortium"/>
            <person name="Kohler A."/>
            <person name="Kuo A."/>
            <person name="Nagy L.G."/>
            <person name="Floudas D."/>
            <person name="Copeland A."/>
            <person name="Barry K.W."/>
            <person name="Cichocki N."/>
            <person name="Veneault-Fourrey C."/>
            <person name="LaButti K."/>
            <person name="Lindquist E.A."/>
            <person name="Lipzen A."/>
            <person name="Lundell T."/>
            <person name="Morin E."/>
            <person name="Murat C."/>
            <person name="Riley R."/>
            <person name="Ohm R."/>
            <person name="Sun H."/>
            <person name="Tunlid A."/>
            <person name="Henrissat B."/>
            <person name="Grigoriev I.V."/>
            <person name="Hibbett D.S."/>
            <person name="Martin F."/>
        </authorList>
    </citation>
    <scope>NUCLEOTIDE SEQUENCE [LARGE SCALE GENOMIC DNA]</scope>
    <source>
        <strain evidence="2">F 1598</strain>
    </source>
</reference>
<protein>
    <submittedName>
        <fullName evidence="1">Uncharacterized protein</fullName>
    </submittedName>
</protein>
<reference evidence="1 2" key="1">
    <citation type="submission" date="2014-04" db="EMBL/GenBank/DDBJ databases">
        <authorList>
            <consortium name="DOE Joint Genome Institute"/>
            <person name="Kuo A."/>
            <person name="Tarkka M."/>
            <person name="Buscot F."/>
            <person name="Kohler A."/>
            <person name="Nagy L.G."/>
            <person name="Floudas D."/>
            <person name="Copeland A."/>
            <person name="Barry K.W."/>
            <person name="Cichocki N."/>
            <person name="Veneault-Fourrey C."/>
            <person name="LaButti K."/>
            <person name="Lindquist E.A."/>
            <person name="Lipzen A."/>
            <person name="Lundell T."/>
            <person name="Morin E."/>
            <person name="Murat C."/>
            <person name="Sun H."/>
            <person name="Tunlid A."/>
            <person name="Henrissat B."/>
            <person name="Grigoriev I.V."/>
            <person name="Hibbett D.S."/>
            <person name="Martin F."/>
            <person name="Nordberg H.P."/>
            <person name="Cantor M.N."/>
            <person name="Hua S.X."/>
        </authorList>
    </citation>
    <scope>NUCLEOTIDE SEQUENCE [LARGE SCALE GENOMIC DNA]</scope>
    <source>
        <strain evidence="1 2">F 1598</strain>
    </source>
</reference>
<proteinExistence type="predicted"/>
<dbReference type="HOGENOM" id="CLU_783279_0_0_1"/>
<evidence type="ECO:0000313" key="1">
    <source>
        <dbReference type="EMBL" id="KIM78591.1"/>
    </source>
</evidence>
<dbReference type="OrthoDB" id="3248986at2759"/>